<dbReference type="Proteomes" id="UP000276215">
    <property type="component" value="Unassembled WGS sequence"/>
</dbReference>
<gene>
    <name evidence="1" type="ORF">L873DRAFT_320485</name>
</gene>
<dbReference type="AlphaFoldDB" id="A0A3N4KA47"/>
<accession>A0A3N4KA47</accession>
<organism evidence="1 2">
    <name type="scientific">Choiromyces venosus 120613-1</name>
    <dbReference type="NCBI Taxonomy" id="1336337"/>
    <lineage>
        <taxon>Eukaryota</taxon>
        <taxon>Fungi</taxon>
        <taxon>Dikarya</taxon>
        <taxon>Ascomycota</taxon>
        <taxon>Pezizomycotina</taxon>
        <taxon>Pezizomycetes</taxon>
        <taxon>Pezizales</taxon>
        <taxon>Tuberaceae</taxon>
        <taxon>Choiromyces</taxon>
    </lineage>
</organism>
<evidence type="ECO:0000313" key="2">
    <source>
        <dbReference type="Proteomes" id="UP000276215"/>
    </source>
</evidence>
<proteinExistence type="predicted"/>
<keyword evidence="2" id="KW-1185">Reference proteome</keyword>
<dbReference type="EMBL" id="ML120365">
    <property type="protein sequence ID" value="RPB02835.1"/>
    <property type="molecule type" value="Genomic_DNA"/>
</dbReference>
<evidence type="ECO:0000313" key="1">
    <source>
        <dbReference type="EMBL" id="RPB02835.1"/>
    </source>
</evidence>
<sequence length="54" mass="6461">MIQFRQTNYPVIKNEKSNFSLHGTALTQIRTTHASMLKLEYSSRVFKVKNRNFW</sequence>
<protein>
    <submittedName>
        <fullName evidence="1">Uncharacterized protein</fullName>
    </submittedName>
</protein>
<name>A0A3N4KA47_9PEZI</name>
<reference evidence="1 2" key="1">
    <citation type="journal article" date="2018" name="Nat. Ecol. Evol.">
        <title>Pezizomycetes genomes reveal the molecular basis of ectomycorrhizal truffle lifestyle.</title>
        <authorList>
            <person name="Murat C."/>
            <person name="Payen T."/>
            <person name="Noel B."/>
            <person name="Kuo A."/>
            <person name="Morin E."/>
            <person name="Chen J."/>
            <person name="Kohler A."/>
            <person name="Krizsan K."/>
            <person name="Balestrini R."/>
            <person name="Da Silva C."/>
            <person name="Montanini B."/>
            <person name="Hainaut M."/>
            <person name="Levati E."/>
            <person name="Barry K.W."/>
            <person name="Belfiori B."/>
            <person name="Cichocki N."/>
            <person name="Clum A."/>
            <person name="Dockter R.B."/>
            <person name="Fauchery L."/>
            <person name="Guy J."/>
            <person name="Iotti M."/>
            <person name="Le Tacon F."/>
            <person name="Lindquist E.A."/>
            <person name="Lipzen A."/>
            <person name="Malagnac F."/>
            <person name="Mello A."/>
            <person name="Molinier V."/>
            <person name="Miyauchi S."/>
            <person name="Poulain J."/>
            <person name="Riccioni C."/>
            <person name="Rubini A."/>
            <person name="Sitrit Y."/>
            <person name="Splivallo R."/>
            <person name="Traeger S."/>
            <person name="Wang M."/>
            <person name="Zifcakova L."/>
            <person name="Wipf D."/>
            <person name="Zambonelli A."/>
            <person name="Paolocci F."/>
            <person name="Nowrousian M."/>
            <person name="Ottonello S."/>
            <person name="Baldrian P."/>
            <person name="Spatafora J.W."/>
            <person name="Henrissat B."/>
            <person name="Nagy L.G."/>
            <person name="Aury J.M."/>
            <person name="Wincker P."/>
            <person name="Grigoriev I.V."/>
            <person name="Bonfante P."/>
            <person name="Martin F.M."/>
        </authorList>
    </citation>
    <scope>NUCLEOTIDE SEQUENCE [LARGE SCALE GENOMIC DNA]</scope>
    <source>
        <strain evidence="1 2">120613-1</strain>
    </source>
</reference>